<name>A0A073K017_LIMRT</name>
<dbReference type="AlphaFoldDB" id="A0A073K017"/>
<organism evidence="3 4">
    <name type="scientific">Limosilactobacillus reuteri</name>
    <name type="common">Lactobacillus reuteri</name>
    <dbReference type="NCBI Taxonomy" id="1598"/>
    <lineage>
        <taxon>Bacteria</taxon>
        <taxon>Bacillati</taxon>
        <taxon>Bacillota</taxon>
        <taxon>Bacilli</taxon>
        <taxon>Lactobacillales</taxon>
        <taxon>Lactobacillaceae</taxon>
        <taxon>Limosilactobacillus</taxon>
    </lineage>
</organism>
<comment type="similarity">
    <text evidence="1">Belongs to the UPF0237 family.</text>
</comment>
<protein>
    <recommendedName>
        <fullName evidence="1">UPF0237 protein LR3_01690</fullName>
    </recommendedName>
</protein>
<dbReference type="InterPro" id="IPR045865">
    <property type="entry name" value="ACT-like_dom_sf"/>
</dbReference>
<dbReference type="EMBL" id="JOSX01000020">
    <property type="protein sequence ID" value="KEK14555.1"/>
    <property type="molecule type" value="Genomic_DNA"/>
</dbReference>
<dbReference type="PATRIC" id="fig|1598.90.peg.1684"/>
<dbReference type="PANTHER" id="PTHR34875">
    <property type="entry name" value="UPF0237 PROTEIN MJ1558"/>
    <property type="match status" value="1"/>
</dbReference>
<gene>
    <name evidence="3" type="ORF">LR3_01690</name>
</gene>
<dbReference type="InterPro" id="IPR050990">
    <property type="entry name" value="UPF0237/GcvR_regulator"/>
</dbReference>
<comment type="caution">
    <text evidence="3">The sequence shown here is derived from an EMBL/GenBank/DDBJ whole genome shotgun (WGS) entry which is preliminary data.</text>
</comment>
<reference evidence="3 4" key="1">
    <citation type="submission" date="2014-06" db="EMBL/GenBank/DDBJ databases">
        <title>Genetic determinant of reutericyclin biosynthesis of Lactobacillus reuteri.</title>
        <authorList>
            <person name="Lin X."/>
            <person name="Duar R."/>
            <person name="Walter J."/>
            <person name="Gaenzle M."/>
        </authorList>
    </citation>
    <scope>NUCLEOTIDE SEQUENCE [LARGE SCALE GENOMIC DNA]</scope>
    <source>
        <strain evidence="3 4">LTH2584</strain>
    </source>
</reference>
<dbReference type="PROSITE" id="PS51671">
    <property type="entry name" value="ACT"/>
    <property type="match status" value="1"/>
</dbReference>
<dbReference type="CDD" id="cd04872">
    <property type="entry name" value="ACT_1ZPV"/>
    <property type="match status" value="1"/>
</dbReference>
<evidence type="ECO:0000313" key="4">
    <source>
        <dbReference type="Proteomes" id="UP000027731"/>
    </source>
</evidence>
<evidence type="ECO:0000256" key="1">
    <source>
        <dbReference type="HAMAP-Rule" id="MF_01054"/>
    </source>
</evidence>
<dbReference type="Proteomes" id="UP000027731">
    <property type="component" value="Unassembled WGS sequence"/>
</dbReference>
<sequence>MKAVVSVLGKDQVGIIAKVSALLAQKQINILDVSQTIIDGNFVMMMSVMIPENLDSDQLTNEFTELGKAIGVEINLRNAKIYDAMHNL</sequence>
<dbReference type="HAMAP" id="MF_01054">
    <property type="entry name" value="UPF0237"/>
    <property type="match status" value="1"/>
</dbReference>
<dbReference type="InterPro" id="IPR002912">
    <property type="entry name" value="ACT_dom"/>
</dbReference>
<feature type="domain" description="ACT" evidence="2">
    <location>
        <begin position="4"/>
        <end position="81"/>
    </location>
</feature>
<evidence type="ECO:0000259" key="2">
    <source>
        <dbReference type="PROSITE" id="PS51671"/>
    </source>
</evidence>
<dbReference type="Pfam" id="PF13740">
    <property type="entry name" value="ACT_6"/>
    <property type="match status" value="1"/>
</dbReference>
<dbReference type="InterPro" id="IPR022986">
    <property type="entry name" value="UPF0237_ACT"/>
</dbReference>
<proteinExistence type="inferred from homology"/>
<dbReference type="NCBIfam" id="NF001220">
    <property type="entry name" value="PRK00194.1"/>
    <property type="match status" value="1"/>
</dbReference>
<dbReference type="PANTHER" id="PTHR34875:SF6">
    <property type="entry name" value="UPF0237 PROTEIN MJ1558"/>
    <property type="match status" value="1"/>
</dbReference>
<dbReference type="Gene3D" id="3.30.70.260">
    <property type="match status" value="1"/>
</dbReference>
<dbReference type="SUPFAM" id="SSF55021">
    <property type="entry name" value="ACT-like"/>
    <property type="match status" value="1"/>
</dbReference>
<evidence type="ECO:0000313" key="3">
    <source>
        <dbReference type="EMBL" id="KEK14555.1"/>
    </source>
</evidence>
<accession>A0A073K017</accession>